<sequence>MIKFSHLFALAVAVAEHYNAVSADRETVELAASNLDQSHDGKRLLRGNDESYDAANKERVSISKFADYLAKKRWKTRDLNAQEDLDIFKFLRKNNVKHDKLTRIVKASGGKFEFDNVIITEEMAKKYHRFLDTYVAVSKLLGERKFNPHDDYHQVAFIQDVVKVKTLEQVKKLMREGGHEEGEIKRFLDRYSWVWYTNKKLKHVTGKGYDMLNKMNILKIKPWDLHQLTKLHTSFYAGDTKITRHVVEEYKNIIVITTMRSSRYVFRGSTIRRYRLHVFLD</sequence>
<dbReference type="Proteomes" id="UP001163321">
    <property type="component" value="Chromosome 8"/>
</dbReference>
<gene>
    <name evidence="1" type="ORF">PsorP6_016627</name>
</gene>
<comment type="caution">
    <text evidence="1">The sequence shown here is derived from an EMBL/GenBank/DDBJ whole genome shotgun (WGS) entry which is preliminary data.</text>
</comment>
<dbReference type="EMBL" id="CM047587">
    <property type="protein sequence ID" value="KAI9908603.1"/>
    <property type="molecule type" value="Genomic_DNA"/>
</dbReference>
<proteinExistence type="predicted"/>
<evidence type="ECO:0000313" key="2">
    <source>
        <dbReference type="Proteomes" id="UP001163321"/>
    </source>
</evidence>
<protein>
    <submittedName>
        <fullName evidence="1">Uncharacterized protein</fullName>
    </submittedName>
</protein>
<reference evidence="1 2" key="1">
    <citation type="journal article" date="2022" name="bioRxiv">
        <title>The genome of the oomycete Peronosclerospora sorghi, a cosmopolitan pathogen of maize and sorghum, is inflated with dispersed pseudogenes.</title>
        <authorList>
            <person name="Fletcher K."/>
            <person name="Martin F."/>
            <person name="Isakeit T."/>
            <person name="Cavanaugh K."/>
            <person name="Magill C."/>
            <person name="Michelmore R."/>
        </authorList>
    </citation>
    <scope>NUCLEOTIDE SEQUENCE [LARGE SCALE GENOMIC DNA]</scope>
    <source>
        <strain evidence="1">P6</strain>
    </source>
</reference>
<keyword evidence="2" id="KW-1185">Reference proteome</keyword>
<name>A0ACC0VQ35_9STRA</name>
<organism evidence="1 2">
    <name type="scientific">Peronosclerospora sorghi</name>
    <dbReference type="NCBI Taxonomy" id="230839"/>
    <lineage>
        <taxon>Eukaryota</taxon>
        <taxon>Sar</taxon>
        <taxon>Stramenopiles</taxon>
        <taxon>Oomycota</taxon>
        <taxon>Peronosporomycetes</taxon>
        <taxon>Peronosporales</taxon>
        <taxon>Peronosporaceae</taxon>
        <taxon>Peronosclerospora</taxon>
    </lineage>
</organism>
<accession>A0ACC0VQ35</accession>
<evidence type="ECO:0000313" key="1">
    <source>
        <dbReference type="EMBL" id="KAI9908603.1"/>
    </source>
</evidence>